<evidence type="ECO:0000256" key="7">
    <source>
        <dbReference type="SAM" id="Phobius"/>
    </source>
</evidence>
<reference evidence="8" key="1">
    <citation type="journal article" date="2021" name="Appl. Microbiol. Biotechnol.">
        <title>Panorama of intron dynamics and gene rearrangements in the phylum Basidiomycota as revealed by the complete mitochondrial genome of Turbinellus floccosus.</title>
        <authorList>
            <person name="Cheng J."/>
            <person name="Luo Q."/>
            <person name="Ren Y."/>
            <person name="Luo Z."/>
            <person name="Liao W."/>
            <person name="Wang X."/>
            <person name="Li Q."/>
        </authorList>
    </citation>
    <scope>NUCLEOTIDE SEQUENCE</scope>
</reference>
<evidence type="ECO:0000256" key="3">
    <source>
        <dbReference type="ARBA" id="ARBA00022980"/>
    </source>
</evidence>
<dbReference type="RefSeq" id="YP_009711103.1">
    <property type="nucleotide sequence ID" value="NC_045218.1"/>
</dbReference>
<dbReference type="GO" id="GO:0006412">
    <property type="term" value="P:translation"/>
    <property type="evidence" value="ECO:0007669"/>
    <property type="project" value="InterPro"/>
</dbReference>
<dbReference type="EMBL" id="MN623377">
    <property type="protein sequence ID" value="QGI24498.1"/>
    <property type="molecule type" value="Genomic_DNA"/>
</dbReference>
<dbReference type="GO" id="GO:1990904">
    <property type="term" value="C:ribonucleoprotein complex"/>
    <property type="evidence" value="ECO:0007669"/>
    <property type="project" value="UniProtKB-KW"/>
</dbReference>
<dbReference type="GeneID" id="42438808"/>
<evidence type="ECO:0000256" key="6">
    <source>
        <dbReference type="ARBA" id="ARBA00035157"/>
    </source>
</evidence>
<evidence type="ECO:0000256" key="1">
    <source>
        <dbReference type="ARBA" id="ARBA00004173"/>
    </source>
</evidence>
<dbReference type="GO" id="GO:0005840">
    <property type="term" value="C:ribosome"/>
    <property type="evidence" value="ECO:0007669"/>
    <property type="project" value="UniProtKB-KW"/>
</dbReference>
<keyword evidence="5" id="KW-0687">Ribonucleoprotein</keyword>
<comment type="similarity">
    <text evidence="2">Belongs to the universal ribosomal protein uS3 family.</text>
</comment>
<accession>A0A649UBC0</accession>
<keyword evidence="3 8" id="KW-0689">Ribosomal protein</keyword>
<dbReference type="Pfam" id="PF05316">
    <property type="entry name" value="VAR1"/>
    <property type="match status" value="1"/>
</dbReference>
<evidence type="ECO:0000256" key="2">
    <source>
        <dbReference type="ARBA" id="ARBA00010761"/>
    </source>
</evidence>
<geneLocation type="mitochondrion" evidence="8"/>
<evidence type="ECO:0000313" key="8">
    <source>
        <dbReference type="EMBL" id="QGI24498.1"/>
    </source>
</evidence>
<keyword evidence="7" id="KW-1133">Transmembrane helix</keyword>
<dbReference type="GO" id="GO:0005739">
    <property type="term" value="C:mitochondrion"/>
    <property type="evidence" value="ECO:0007669"/>
    <property type="project" value="UniProtKB-SubCell"/>
</dbReference>
<keyword evidence="7" id="KW-0472">Membrane</keyword>
<organism evidence="8">
    <name type="scientific">Turbinellus floccosus</name>
    <dbReference type="NCBI Taxonomy" id="288723"/>
    <lineage>
        <taxon>Eukaryota</taxon>
        <taxon>Fungi</taxon>
        <taxon>Dikarya</taxon>
        <taxon>Basidiomycota</taxon>
        <taxon>Agaricomycotina</taxon>
        <taxon>Agaricomycetes</taxon>
        <taxon>Phallomycetidae</taxon>
        <taxon>Gomphales</taxon>
        <taxon>Gomphaceae</taxon>
        <taxon>Turbinellus</taxon>
    </lineage>
</organism>
<dbReference type="GO" id="GO:0003735">
    <property type="term" value="F:structural constituent of ribosome"/>
    <property type="evidence" value="ECO:0007669"/>
    <property type="project" value="InterPro"/>
</dbReference>
<dbReference type="AlphaFoldDB" id="A0A649UBC0"/>
<proteinExistence type="inferred from homology"/>
<name>A0A649UBC0_9AGAM</name>
<dbReference type="InterPro" id="IPR007980">
    <property type="entry name" value="Ribosomal_uS3m_fun"/>
</dbReference>
<sequence>MKNPYNNQLKYFSFILIAIILLHLYTSSDLLSYIDEYIKVHYSLTNINKSILLIIPLLPKNYKLVYNIRKDKIWLFLDKYNKGIKTSSIQNYNKKNDIDKEININSPELIGNKRETLFSDNPLNLVKKQSESNESKKISIPLSQNTRKLSVNTTNLSEGDWREIWSRKYHKLLRLGFYTPDLWDRLLFVFLNEKKENIKSKYTFNKFFSGSQLISYNFNKNIKKVDLNSLYNYFKSFFKTLSSLISVPVLEVFPDKVKIRLFYYVVPSKKKQKIHKILHKYIRNDEKLYKEIILRRNFKRKMEQFKMKLFIAKWKEDNDFIRIPNPISILKGFTLGPVNLPLKEESNLDKFSNSYESLVEKENNSRLSDKISRLIPLTTGKGVRCTLNTPDSQFYRSNEFNTSLDLLKLDFSKFSLQDDKLESLLRDLHNIKRDKNSKMTGMSVNPLEENLKINKPEAEELKYKNMSLYTSNSAAFKALGGEREISNYLNEPMLAESLSENQNDRPSRPVSHPAESLKTLRNRTVSTIVSLNKEKFKYFIFTLEKLFKKTVILDLVRLKYPYHESNILAQVLSLSCKTKDFRQIMRKLLYTATIGNPTKMVRHKNMSIVPSYLSGIKVRLGGRLITQRVVPRFTIQSLQIGSLARGKVNFTDSSRITLKNKRGAFSFTVTTSHIF</sequence>
<feature type="transmembrane region" description="Helical" evidence="7">
    <location>
        <begin position="12"/>
        <end position="34"/>
    </location>
</feature>
<evidence type="ECO:0000256" key="5">
    <source>
        <dbReference type="ARBA" id="ARBA00023274"/>
    </source>
</evidence>
<keyword evidence="7" id="KW-0812">Transmembrane</keyword>
<evidence type="ECO:0000256" key="4">
    <source>
        <dbReference type="ARBA" id="ARBA00023128"/>
    </source>
</evidence>
<gene>
    <name evidence="8" type="primary">rps3</name>
</gene>
<keyword evidence="4 8" id="KW-0496">Mitochondrion</keyword>
<protein>
    <recommendedName>
        <fullName evidence="6">Small ribosomal subunit protein uS3m</fullName>
    </recommendedName>
</protein>
<comment type="subcellular location">
    <subcellularLocation>
        <location evidence="1">Mitochondrion</location>
    </subcellularLocation>
</comment>